<organism evidence="1 2">
    <name type="scientific">Nocardiopsis tropica</name>
    <dbReference type="NCBI Taxonomy" id="109330"/>
    <lineage>
        <taxon>Bacteria</taxon>
        <taxon>Bacillati</taxon>
        <taxon>Actinomycetota</taxon>
        <taxon>Actinomycetes</taxon>
        <taxon>Streptosporangiales</taxon>
        <taxon>Nocardiopsidaceae</taxon>
        <taxon>Nocardiopsis</taxon>
    </lineage>
</organism>
<evidence type="ECO:0000313" key="1">
    <source>
        <dbReference type="EMBL" id="MEE2055752.1"/>
    </source>
</evidence>
<evidence type="ECO:0000313" key="2">
    <source>
        <dbReference type="Proteomes" id="UP001348641"/>
    </source>
</evidence>
<dbReference type="Proteomes" id="UP001348641">
    <property type="component" value="Unassembled WGS sequence"/>
</dbReference>
<protein>
    <recommendedName>
        <fullName evidence="3">Homeodomain-like domain-containing protein</fullName>
    </recommendedName>
</protein>
<comment type="caution">
    <text evidence="1">The sequence shown here is derived from an EMBL/GenBank/DDBJ whole genome shotgun (WGS) entry which is preliminary data.</text>
</comment>
<accession>A0ABU7L4B3</accession>
<dbReference type="EMBL" id="JAUUCC010000219">
    <property type="protein sequence ID" value="MEE2055752.1"/>
    <property type="molecule type" value="Genomic_DNA"/>
</dbReference>
<proteinExistence type="predicted"/>
<gene>
    <name evidence="1" type="ORF">Q8A49_35155</name>
</gene>
<evidence type="ECO:0008006" key="3">
    <source>
        <dbReference type="Google" id="ProtNLM"/>
    </source>
</evidence>
<sequence length="81" mass="9009">MGATQPHGLPHHEAREVLTNIAFRRDNLAAERRQWVAIAWRGGDRNVNALADAADVSRNTIYADLKAQSLDRSTPVDTEET</sequence>
<reference evidence="1 2" key="1">
    <citation type="submission" date="2023-07" db="EMBL/GenBank/DDBJ databases">
        <authorList>
            <person name="Girao M."/>
            <person name="Carvalho M.F."/>
        </authorList>
    </citation>
    <scope>NUCLEOTIDE SEQUENCE [LARGE SCALE GENOMIC DNA]</scope>
    <source>
        <strain evidence="1 2">66/93</strain>
    </source>
</reference>
<name>A0ABU7L4B3_9ACTN</name>
<dbReference type="RefSeq" id="WP_330162480.1">
    <property type="nucleotide sequence ID" value="NZ_JAUUCC010000219.1"/>
</dbReference>